<organism evidence="1 2">
    <name type="scientific">Romanomermis culicivorax</name>
    <name type="common">Nematode worm</name>
    <dbReference type="NCBI Taxonomy" id="13658"/>
    <lineage>
        <taxon>Eukaryota</taxon>
        <taxon>Metazoa</taxon>
        <taxon>Ecdysozoa</taxon>
        <taxon>Nematoda</taxon>
        <taxon>Enoplea</taxon>
        <taxon>Dorylaimia</taxon>
        <taxon>Mermithida</taxon>
        <taxon>Mermithoidea</taxon>
        <taxon>Mermithidae</taxon>
        <taxon>Romanomermis</taxon>
    </lineage>
</organism>
<keyword evidence="1" id="KW-1185">Reference proteome</keyword>
<proteinExistence type="predicted"/>
<dbReference type="GO" id="GO:0003676">
    <property type="term" value="F:nucleic acid binding"/>
    <property type="evidence" value="ECO:0007669"/>
    <property type="project" value="InterPro"/>
</dbReference>
<evidence type="ECO:0000313" key="2">
    <source>
        <dbReference type="WBParaSite" id="nRc.2.0.1.t20604-RA"/>
    </source>
</evidence>
<sequence>NGKEKWSIWESKWYKFPVSPKDSAGPFATVIQICHADGHMVIFNLPSMGLIPTAVIDLLLAVRGIIGFDYRQDHLALQLTDNQLERLDIAADPRVIWEALGEESVVEYIHERVSSQLPTPTMAQTLFGTPFSFKCNPGLSLILNQIFSTPLDNSLRGRQLDWASNRPENCYKYAAINAQAVFDVYILNEYYELLRKMEVADVTVMGGFGI</sequence>
<reference evidence="2" key="1">
    <citation type="submission" date="2022-11" db="UniProtKB">
        <authorList>
            <consortium name="WormBaseParasite"/>
        </authorList>
    </citation>
    <scope>IDENTIFICATION</scope>
</reference>
<dbReference type="Gene3D" id="3.30.420.10">
    <property type="entry name" value="Ribonuclease H-like superfamily/Ribonuclease H"/>
    <property type="match status" value="1"/>
</dbReference>
<accession>A0A915J3A1</accession>
<dbReference type="InterPro" id="IPR012337">
    <property type="entry name" value="RNaseH-like_sf"/>
</dbReference>
<dbReference type="AlphaFoldDB" id="A0A915J3A1"/>
<name>A0A915J3A1_ROMCU</name>
<dbReference type="Proteomes" id="UP000887565">
    <property type="component" value="Unplaced"/>
</dbReference>
<dbReference type="WBParaSite" id="nRc.2.0.1.t20604-RA">
    <property type="protein sequence ID" value="nRc.2.0.1.t20604-RA"/>
    <property type="gene ID" value="nRc.2.0.1.g20604"/>
</dbReference>
<evidence type="ECO:0000313" key="1">
    <source>
        <dbReference type="Proteomes" id="UP000887565"/>
    </source>
</evidence>
<protein>
    <submittedName>
        <fullName evidence="2">Uncharacterized protein</fullName>
    </submittedName>
</protein>
<dbReference type="SUPFAM" id="SSF53098">
    <property type="entry name" value="Ribonuclease H-like"/>
    <property type="match status" value="1"/>
</dbReference>
<dbReference type="InterPro" id="IPR036397">
    <property type="entry name" value="RNaseH_sf"/>
</dbReference>